<proteinExistence type="predicted"/>
<sequence>MPGYESGDWEQLKIDMIRKWGAVEPGTRYRISSINTLFERKQQGGGISNITQYKKFIGEYESMIKFLRRYEYIEEEVNHNQEILDSLSLEVQGSIYRAMIKDEVMVQARDGGYIIPKLKALKEYIEQDLKAKVLIQGKQFSKQEFNIKPKDKARFEEDTLEEVLQQVKELSKQIHTPSKAQPQRDIFKEKEPLKEVLEKLKGITESYKPQKQSYQPFNQNYKQRDSIPPVSSSHIPYQPAQLFPRPPMRCHYCFENTHTLERCSCFNEVMEKIIVRKQGNSVLFPNLQ</sequence>
<evidence type="ECO:0000313" key="2">
    <source>
        <dbReference type="Proteomes" id="UP000765509"/>
    </source>
</evidence>
<evidence type="ECO:0000313" key="1">
    <source>
        <dbReference type="EMBL" id="MBW0584186.1"/>
    </source>
</evidence>
<comment type="caution">
    <text evidence="1">The sequence shown here is derived from an EMBL/GenBank/DDBJ whole genome shotgun (WGS) entry which is preliminary data.</text>
</comment>
<gene>
    <name evidence="1" type="ORF">O181_123901</name>
</gene>
<protein>
    <submittedName>
        <fullName evidence="1">Uncharacterized protein</fullName>
    </submittedName>
</protein>
<dbReference type="EMBL" id="AVOT02117170">
    <property type="protein sequence ID" value="MBW0584186.1"/>
    <property type="molecule type" value="Genomic_DNA"/>
</dbReference>
<name>A0A9Q3KQ44_9BASI</name>
<dbReference type="AlphaFoldDB" id="A0A9Q3KQ44"/>
<keyword evidence="2" id="KW-1185">Reference proteome</keyword>
<dbReference type="Proteomes" id="UP000765509">
    <property type="component" value="Unassembled WGS sequence"/>
</dbReference>
<organism evidence="1 2">
    <name type="scientific">Austropuccinia psidii MF-1</name>
    <dbReference type="NCBI Taxonomy" id="1389203"/>
    <lineage>
        <taxon>Eukaryota</taxon>
        <taxon>Fungi</taxon>
        <taxon>Dikarya</taxon>
        <taxon>Basidiomycota</taxon>
        <taxon>Pucciniomycotina</taxon>
        <taxon>Pucciniomycetes</taxon>
        <taxon>Pucciniales</taxon>
        <taxon>Sphaerophragmiaceae</taxon>
        <taxon>Austropuccinia</taxon>
    </lineage>
</organism>
<dbReference type="OrthoDB" id="2961286at2759"/>
<reference evidence="1" key="1">
    <citation type="submission" date="2021-03" db="EMBL/GenBank/DDBJ databases">
        <title>Draft genome sequence of rust myrtle Austropuccinia psidii MF-1, a brazilian biotype.</title>
        <authorList>
            <person name="Quecine M.C."/>
            <person name="Pachon D.M.R."/>
            <person name="Bonatelli M.L."/>
            <person name="Correr F.H."/>
            <person name="Franceschini L.M."/>
            <person name="Leite T.F."/>
            <person name="Margarido G.R.A."/>
            <person name="Almeida C.A."/>
            <person name="Ferrarezi J.A."/>
            <person name="Labate C.A."/>
        </authorList>
    </citation>
    <scope>NUCLEOTIDE SEQUENCE</scope>
    <source>
        <strain evidence="1">MF-1</strain>
    </source>
</reference>
<accession>A0A9Q3KQ44</accession>